<proteinExistence type="predicted"/>
<dbReference type="EMBL" id="JAEINH010000009">
    <property type="protein sequence ID" value="MBI9115717.1"/>
    <property type="molecule type" value="Genomic_DNA"/>
</dbReference>
<evidence type="ECO:0000313" key="2">
    <source>
        <dbReference type="EMBL" id="MBI9115717.1"/>
    </source>
</evidence>
<comment type="caution">
    <text evidence="2">The sequence shown here is derived from an EMBL/GenBank/DDBJ whole genome shotgun (WGS) entry which is preliminary data.</text>
</comment>
<feature type="transmembrane region" description="Helical" evidence="1">
    <location>
        <begin position="6"/>
        <end position="25"/>
    </location>
</feature>
<dbReference type="RefSeq" id="WP_198734274.1">
    <property type="nucleotide sequence ID" value="NZ_JAEINH010000009.1"/>
</dbReference>
<sequence>MSLLDLVGWIGSAILVWSLLQSRILRLRLINLVGCVILIAFNLLAGVWPMVGLNVVLAVINVVYLQKMLRSRHSPATYSVVPTEPTAPYVQHLLSVHGTDVERFAPAFRDAVVDATEAYLIVRGDETVGYVLLHDAGDGVAQIDLDYVTERYRDFTPGEFVFRRSDLLRDRGYTSVRTRAGSASTAPYYEKIGFTATGDAYELNLTRTSA</sequence>
<accession>A0A934IC84</accession>
<keyword evidence="3" id="KW-1185">Reference proteome</keyword>
<protein>
    <recommendedName>
        <fullName evidence="4">YgjV family protein</fullName>
    </recommendedName>
</protein>
<name>A0A934IC84_9MICO</name>
<gene>
    <name evidence="2" type="ORF">JAV76_11895</name>
</gene>
<organism evidence="2 3">
    <name type="scientific">Sanguibacter suaedae</name>
    <dbReference type="NCBI Taxonomy" id="2795737"/>
    <lineage>
        <taxon>Bacteria</taxon>
        <taxon>Bacillati</taxon>
        <taxon>Actinomycetota</taxon>
        <taxon>Actinomycetes</taxon>
        <taxon>Micrococcales</taxon>
        <taxon>Sanguibacteraceae</taxon>
        <taxon>Sanguibacter</taxon>
    </lineage>
</organism>
<evidence type="ECO:0008006" key="4">
    <source>
        <dbReference type="Google" id="ProtNLM"/>
    </source>
</evidence>
<dbReference type="InterPro" id="IPR016181">
    <property type="entry name" value="Acyl_CoA_acyltransferase"/>
</dbReference>
<dbReference type="SUPFAM" id="SSF55729">
    <property type="entry name" value="Acyl-CoA N-acyltransferases (Nat)"/>
    <property type="match status" value="1"/>
</dbReference>
<keyword evidence="1" id="KW-0812">Transmembrane</keyword>
<dbReference type="Proteomes" id="UP000602087">
    <property type="component" value="Unassembled WGS sequence"/>
</dbReference>
<evidence type="ECO:0000313" key="3">
    <source>
        <dbReference type="Proteomes" id="UP000602087"/>
    </source>
</evidence>
<dbReference type="AlphaFoldDB" id="A0A934IC84"/>
<feature type="transmembrane region" description="Helical" evidence="1">
    <location>
        <begin position="32"/>
        <end position="65"/>
    </location>
</feature>
<keyword evidence="1" id="KW-1133">Transmembrane helix</keyword>
<evidence type="ECO:0000256" key="1">
    <source>
        <dbReference type="SAM" id="Phobius"/>
    </source>
</evidence>
<reference evidence="2" key="1">
    <citation type="submission" date="2020-12" db="EMBL/GenBank/DDBJ databases">
        <title>Sanguibacter suaedae sp. nov., isolated from Suaeda aralocaspica.</title>
        <authorList>
            <person name="Ma Q."/>
        </authorList>
    </citation>
    <scope>NUCLEOTIDE SEQUENCE</scope>
    <source>
        <strain evidence="2">YZGR15</strain>
    </source>
</reference>
<dbReference type="Gene3D" id="3.40.630.30">
    <property type="match status" value="1"/>
</dbReference>
<keyword evidence="1" id="KW-0472">Membrane</keyword>